<keyword evidence="3" id="KW-1185">Reference proteome</keyword>
<feature type="transmembrane region" description="Helical" evidence="1">
    <location>
        <begin position="119"/>
        <end position="139"/>
    </location>
</feature>
<proteinExistence type="predicted"/>
<protein>
    <recommendedName>
        <fullName evidence="4">Tripartite ATP-independent transporter DctM subunit</fullName>
    </recommendedName>
</protein>
<gene>
    <name evidence="2" type="ORF">FB550_10665</name>
</gene>
<organism evidence="2 3">
    <name type="scientific">Neobacillus bataviensis</name>
    <dbReference type="NCBI Taxonomy" id="220685"/>
    <lineage>
        <taxon>Bacteria</taxon>
        <taxon>Bacillati</taxon>
        <taxon>Bacillota</taxon>
        <taxon>Bacilli</taxon>
        <taxon>Bacillales</taxon>
        <taxon>Bacillaceae</taxon>
        <taxon>Neobacillus</taxon>
    </lineage>
</organism>
<keyword evidence="1" id="KW-1133">Transmembrane helix</keyword>
<feature type="transmembrane region" description="Helical" evidence="1">
    <location>
        <begin position="382"/>
        <end position="401"/>
    </location>
</feature>
<evidence type="ECO:0000313" key="2">
    <source>
        <dbReference type="EMBL" id="TWE01013.1"/>
    </source>
</evidence>
<feature type="transmembrane region" description="Helical" evidence="1">
    <location>
        <begin position="339"/>
        <end position="370"/>
    </location>
</feature>
<feature type="transmembrane region" description="Helical" evidence="1">
    <location>
        <begin position="21"/>
        <end position="40"/>
    </location>
</feature>
<accession>A0A561DCE0</accession>
<feature type="transmembrane region" description="Helical" evidence="1">
    <location>
        <begin position="191"/>
        <end position="213"/>
    </location>
</feature>
<sequence length="443" mass="48472">MRSYLILGMCALFLVEYFVELEWLQLVVVGLSLFAFLGSAFKADRFPRLLGIIMMTAGIIIEWRKGTWVQGISDGLFLILPLICLLTLAPLLSIPLRLSGYFESIAALLRNLMHQPKKLYAGITGTLFLLAPVLNLGSVRILNEFFGEIKLPSAMSAKSYLVGFSTAVMWSPYFASVSLVLHYLNISFKGYILYGMGLSILSLVVGNILFALWEKRHPLSEELTPEAPLEKEHRLQMMKLVLFVVILMSACLVVENFTHWSMIVIVCLMSILVPAGYGVISKGWKRMASPLVDFRDRTVPMMNNEIMLFMSAGMLAFAMKGTSAANGVSTFLGQLANQSFILFALAVMLIVLSITYMGIHQIAAVGALAMQLNPAELGMSNIGLALLLLLTWSISTALSPFSGLNLMVSRFAGISGVQTGLRANGLHLSIIALIGIAIISFIG</sequence>
<reference evidence="2 3" key="1">
    <citation type="submission" date="2019-06" db="EMBL/GenBank/DDBJ databases">
        <title>Sorghum-associated microbial communities from plants grown in Nebraska, USA.</title>
        <authorList>
            <person name="Schachtman D."/>
        </authorList>
    </citation>
    <scope>NUCLEOTIDE SEQUENCE [LARGE SCALE GENOMIC DNA]</scope>
    <source>
        <strain evidence="2 3">2482</strain>
    </source>
</reference>
<feature type="transmembrane region" description="Helical" evidence="1">
    <location>
        <begin position="160"/>
        <end position="185"/>
    </location>
</feature>
<evidence type="ECO:0000313" key="3">
    <source>
        <dbReference type="Proteomes" id="UP000319671"/>
    </source>
</evidence>
<dbReference type="AlphaFoldDB" id="A0A561DCE0"/>
<name>A0A561DCE0_9BACI</name>
<feature type="transmembrane region" description="Helical" evidence="1">
    <location>
        <begin position="240"/>
        <end position="257"/>
    </location>
</feature>
<feature type="transmembrane region" description="Helical" evidence="1">
    <location>
        <begin position="301"/>
        <end position="319"/>
    </location>
</feature>
<keyword evidence="1" id="KW-0812">Transmembrane</keyword>
<feature type="transmembrane region" description="Helical" evidence="1">
    <location>
        <begin position="46"/>
        <end position="63"/>
    </location>
</feature>
<evidence type="ECO:0000256" key="1">
    <source>
        <dbReference type="SAM" id="Phobius"/>
    </source>
</evidence>
<dbReference type="RefSeq" id="WP_144565538.1">
    <property type="nucleotide sequence ID" value="NZ_VIVN01000006.1"/>
</dbReference>
<feature type="transmembrane region" description="Helical" evidence="1">
    <location>
        <begin position="421"/>
        <end position="442"/>
    </location>
</feature>
<feature type="transmembrane region" description="Helical" evidence="1">
    <location>
        <begin position="75"/>
        <end position="99"/>
    </location>
</feature>
<comment type="caution">
    <text evidence="2">The sequence shown here is derived from an EMBL/GenBank/DDBJ whole genome shotgun (WGS) entry which is preliminary data.</text>
</comment>
<dbReference type="EMBL" id="VIVN01000006">
    <property type="protein sequence ID" value="TWE01013.1"/>
    <property type="molecule type" value="Genomic_DNA"/>
</dbReference>
<keyword evidence="1" id="KW-0472">Membrane</keyword>
<evidence type="ECO:0008006" key="4">
    <source>
        <dbReference type="Google" id="ProtNLM"/>
    </source>
</evidence>
<feature type="transmembrane region" description="Helical" evidence="1">
    <location>
        <begin position="263"/>
        <end position="280"/>
    </location>
</feature>
<dbReference type="Proteomes" id="UP000319671">
    <property type="component" value="Unassembled WGS sequence"/>
</dbReference>